<name>A0A6V8SEI6_9CLOT</name>
<keyword evidence="3" id="KW-1185">Reference proteome</keyword>
<dbReference type="AlphaFoldDB" id="A0A6V8SEI6"/>
<reference evidence="2 3" key="1">
    <citation type="submission" date="2020-07" db="EMBL/GenBank/DDBJ databases">
        <title>A new beta-1,3-glucan-decomposing anaerobic bacterium isolated from anoxic soil subjected to biological soil disinfestation.</title>
        <authorList>
            <person name="Ueki A."/>
            <person name="Tonouchi A."/>
        </authorList>
    </citation>
    <scope>NUCLEOTIDE SEQUENCE [LARGE SCALE GENOMIC DNA]</scope>
    <source>
        <strain evidence="2 3">TW1</strain>
    </source>
</reference>
<dbReference type="SUPFAM" id="SSF63411">
    <property type="entry name" value="LuxS/MPP-like metallohydrolase"/>
    <property type="match status" value="4"/>
</dbReference>
<accession>A0A6V8SEI6</accession>
<evidence type="ECO:0000259" key="1">
    <source>
        <dbReference type="SMART" id="SM01264"/>
    </source>
</evidence>
<gene>
    <name evidence="2" type="ORF">bsdtw1_01026</name>
</gene>
<organism evidence="2 3">
    <name type="scientific">Clostridium fungisolvens</name>
    <dbReference type="NCBI Taxonomy" id="1604897"/>
    <lineage>
        <taxon>Bacteria</taxon>
        <taxon>Bacillati</taxon>
        <taxon>Bacillota</taxon>
        <taxon>Clostridia</taxon>
        <taxon>Eubacteriales</taxon>
        <taxon>Clostridiaceae</taxon>
        <taxon>Clostridium</taxon>
    </lineage>
</organism>
<dbReference type="EMBL" id="BLZR01000001">
    <property type="protein sequence ID" value="GFP74962.1"/>
    <property type="molecule type" value="Genomic_DNA"/>
</dbReference>
<dbReference type="Pfam" id="PF05193">
    <property type="entry name" value="Peptidase_M16_C"/>
    <property type="match status" value="1"/>
</dbReference>
<dbReference type="InterPro" id="IPR007863">
    <property type="entry name" value="Peptidase_M16_C"/>
</dbReference>
<proteinExistence type="predicted"/>
<dbReference type="PANTHER" id="PTHR43016:SF13">
    <property type="entry name" value="PRESEQUENCE PROTEASE, MITOCHONDRIAL"/>
    <property type="match status" value="1"/>
</dbReference>
<dbReference type="FunFam" id="3.30.830.10:FF:000034">
    <property type="entry name" value="presequence protease 1, chloroplastic/mitochondrial"/>
    <property type="match status" value="1"/>
</dbReference>
<evidence type="ECO:0000313" key="3">
    <source>
        <dbReference type="Proteomes" id="UP000580568"/>
    </source>
</evidence>
<dbReference type="GO" id="GO:0016485">
    <property type="term" value="P:protein processing"/>
    <property type="evidence" value="ECO:0007669"/>
    <property type="project" value="TreeGrafter"/>
</dbReference>
<dbReference type="InterPro" id="IPR013578">
    <property type="entry name" value="Peptidase_M16C_assoc"/>
</dbReference>
<dbReference type="Pfam" id="PF22516">
    <property type="entry name" value="PreP_C"/>
    <property type="match status" value="1"/>
</dbReference>
<dbReference type="GO" id="GO:0004222">
    <property type="term" value="F:metalloendopeptidase activity"/>
    <property type="evidence" value="ECO:0007669"/>
    <property type="project" value="TreeGrafter"/>
</dbReference>
<evidence type="ECO:0000313" key="2">
    <source>
        <dbReference type="EMBL" id="GFP74962.1"/>
    </source>
</evidence>
<dbReference type="Pfam" id="PF00675">
    <property type="entry name" value="Peptidase_M16"/>
    <property type="match status" value="1"/>
</dbReference>
<dbReference type="Gene3D" id="3.30.830.10">
    <property type="entry name" value="Metalloenzyme, LuxS/M16 peptidase-like"/>
    <property type="match status" value="4"/>
</dbReference>
<sequence length="975" mass="112072">MTLRLNEVQHGFKLIEEREIKEISSKAYVFEHEKSGARLIKIDNNDDNKVFSIGFRTPPEDSTGLTHILEHSVLCGSRKFNTKEPFVELLKGSLNTFLNAMTYPDKTIYPVASRNEKDYFNLMDVYMDAVLYPNIYKHPEIFMQEGWHYNIEDPKDELTYNGVVYNEMKGAYSSPESLMYRMVTKTVLPDTPYKEASGGDPDVIPDLTYEKFVNYHKKYYHPSNSYILLYGDGQLDKELKFLDENYLKDFDKIEVKSNIPTQKSFESLKEHSFEYGISEEDTLDDKTYLNLNFVIGKADEGELALAFEILTHMLLKTPAAPLKKALLDNGIGKAVSGEYSGSTKQPVLTIVAKNCNEKDKDRFKDVVYSTLKELVDKGIDKETIEASINRIEFELREGEYDGYPKGLIHYTRIMDSWLYEGDPFVHLEYDKYFESIKTALKTNYFEDLIKKYILDNNHSSFIILRPKKGLNEEKQKALRDKLDSVKKTLSEAEIKTLIDKCKTLKERQNTADTEEALASIPMLSIDDIDRKAEVLPLEERTLGGVKVLYHKLFTNKIAYLNLYFNCKALSSEDVVYVRFLADILGKLDTKNYNYGTLSNKININTGGIAYSPVSYSLNGKEGEYTPYLLINLKTLLSKLENGVDLLGEIIQNTIFDKEDRLLQLIKEMRSRIEGRLIDNGHRLALRKILAYCTEKGKYDEITLGLTYYQFLCKLEEDFDSKKSDIISKLKESSEAIFNKNNLVISYSSEEEDYNVLEKVAPKILSYLGEADIFNDRFDFGEIVTNEGLLTQGNVQYVAKGGNFIKKGFSYHGSLNVLETISGFDYLWNNVRVKGGAYGVFANFRRDGGAYIVSYRDPNIRETIKVYDEMKDYLNNFRSNEREMTKYIIGTVRKLDYPMTTASKAEVATANYFSNITSEDIQRERDEVLQTDDKTIRSFAPLVESVMNEDLICVVGNENKIKENKELFNTLEKVIK</sequence>
<dbReference type="RefSeq" id="WP_183276497.1">
    <property type="nucleotide sequence ID" value="NZ_BLZR01000001.1"/>
</dbReference>
<dbReference type="InterPro" id="IPR055130">
    <property type="entry name" value="PreP_C"/>
</dbReference>
<comment type="caution">
    <text evidence="2">The sequence shown here is derived from an EMBL/GenBank/DDBJ whole genome shotgun (WGS) entry which is preliminary data.</text>
</comment>
<dbReference type="Proteomes" id="UP000580568">
    <property type="component" value="Unassembled WGS sequence"/>
</dbReference>
<dbReference type="SMART" id="SM01264">
    <property type="entry name" value="M16C_associated"/>
    <property type="match status" value="1"/>
</dbReference>
<protein>
    <recommendedName>
        <fullName evidence="1">Peptidase M16C associated domain-containing protein</fullName>
    </recommendedName>
</protein>
<dbReference type="GO" id="GO:0046872">
    <property type="term" value="F:metal ion binding"/>
    <property type="evidence" value="ECO:0007669"/>
    <property type="project" value="InterPro"/>
</dbReference>
<dbReference type="InterPro" id="IPR011765">
    <property type="entry name" value="Pept_M16_N"/>
</dbReference>
<dbReference type="Pfam" id="PF08367">
    <property type="entry name" value="M16C_assoc"/>
    <property type="match status" value="1"/>
</dbReference>
<dbReference type="PANTHER" id="PTHR43016">
    <property type="entry name" value="PRESEQUENCE PROTEASE"/>
    <property type="match status" value="1"/>
</dbReference>
<dbReference type="InterPro" id="IPR011249">
    <property type="entry name" value="Metalloenz_LuxS/M16"/>
</dbReference>
<feature type="domain" description="Peptidase M16C associated" evidence="1">
    <location>
        <begin position="464"/>
        <end position="714"/>
    </location>
</feature>